<reference evidence="2" key="1">
    <citation type="submission" date="2017-02" db="EMBL/GenBank/DDBJ databases">
        <title>Draft Genome Sequence of the Salt Water Bacterium Oceanospirillum linum ATCC 11336.</title>
        <authorList>
            <person name="Trachtenberg A.M."/>
            <person name="Carney J.G."/>
            <person name="Linnane J.D."/>
            <person name="Rheaume B.A."/>
            <person name="Pitts N.L."/>
            <person name="Mykles D.L."/>
            <person name="Maclea K.S."/>
        </authorList>
    </citation>
    <scope>NUCLEOTIDE SEQUENCE [LARGE SCALE GENOMIC DNA]</scope>
    <source>
        <strain evidence="2">ATCC 11336</strain>
    </source>
</reference>
<evidence type="ECO:0000313" key="2">
    <source>
        <dbReference type="EMBL" id="OOV88398.1"/>
    </source>
</evidence>
<dbReference type="STRING" id="966.BTA35_0202485"/>
<feature type="region of interest" description="Disordered" evidence="1">
    <location>
        <begin position="1"/>
        <end position="33"/>
    </location>
</feature>
<dbReference type="RefSeq" id="WP_077242833.1">
    <property type="nucleotide sequence ID" value="NZ_FXTS01000001.1"/>
</dbReference>
<sequence>MSVFTRAAAKRRKDQQQLERQGSSMGAVSEADSEELLETIRDVIRKTATEPNVDRGVAVEQLSRLQEKHHKLLAGKCITGS</sequence>
<name>A0A1T1HEV5_OCELI</name>
<keyword evidence="3" id="KW-1185">Reference proteome</keyword>
<proteinExistence type="predicted"/>
<dbReference type="EMBL" id="MTSD02000001">
    <property type="protein sequence ID" value="OOV88398.1"/>
    <property type="molecule type" value="Genomic_DNA"/>
</dbReference>
<gene>
    <name evidence="2" type="ORF">BTA35_0202485</name>
</gene>
<evidence type="ECO:0000256" key="1">
    <source>
        <dbReference type="SAM" id="MobiDB-lite"/>
    </source>
</evidence>
<organism evidence="2 3">
    <name type="scientific">Oceanospirillum linum</name>
    <dbReference type="NCBI Taxonomy" id="966"/>
    <lineage>
        <taxon>Bacteria</taxon>
        <taxon>Pseudomonadati</taxon>
        <taxon>Pseudomonadota</taxon>
        <taxon>Gammaproteobacteria</taxon>
        <taxon>Oceanospirillales</taxon>
        <taxon>Oceanospirillaceae</taxon>
        <taxon>Oceanospirillum</taxon>
    </lineage>
</organism>
<comment type="caution">
    <text evidence="2">The sequence shown here is derived from an EMBL/GenBank/DDBJ whole genome shotgun (WGS) entry which is preliminary data.</text>
</comment>
<protein>
    <submittedName>
        <fullName evidence="2">Uncharacterized protein</fullName>
    </submittedName>
</protein>
<dbReference type="Proteomes" id="UP000190064">
    <property type="component" value="Unassembled WGS sequence"/>
</dbReference>
<evidence type="ECO:0000313" key="3">
    <source>
        <dbReference type="Proteomes" id="UP000190064"/>
    </source>
</evidence>
<dbReference type="AlphaFoldDB" id="A0A1T1HEV5"/>
<accession>A0A1T1HEV5</accession>